<reference evidence="2" key="1">
    <citation type="submission" date="2019-10" db="EMBL/GenBank/DDBJ databases">
        <authorList>
            <person name="Zhang R."/>
            <person name="Pan Y."/>
            <person name="Wang J."/>
            <person name="Ma R."/>
            <person name="Yu S."/>
        </authorList>
    </citation>
    <scope>NUCLEOTIDE SEQUENCE</scope>
    <source>
        <strain evidence="2">LA-IB0</strain>
        <tissue evidence="2">Leaf</tissue>
    </source>
</reference>
<feature type="transmembrane region" description="Helical" evidence="1">
    <location>
        <begin position="43"/>
        <end position="63"/>
    </location>
</feature>
<evidence type="ECO:0000313" key="2">
    <source>
        <dbReference type="EMBL" id="KAG8391430.1"/>
    </source>
</evidence>
<comment type="caution">
    <text evidence="2">The sequence shown here is derived from an EMBL/GenBank/DDBJ whole genome shotgun (WGS) entry which is preliminary data.</text>
</comment>
<keyword evidence="1" id="KW-0472">Membrane</keyword>
<dbReference type="AlphaFoldDB" id="A0AAV6YCG1"/>
<accession>A0AAV6YCG1</accession>
<keyword evidence="1" id="KW-1133">Transmembrane helix</keyword>
<sequence>MALPGLIRHAVGAVWNNVRREWDCDSLRSHQVIGPALLRHLKLVYSSLICVSLSSAFGSYLYLTGTIESSVVVLGSFVNTISFYFVAPRKQNTRLCLLISGAFFGGAIIAHCMTRFLNVDTGKIVKINEQGWRGYLSGLPSDRNEIPPKGNEVLTRMLGCIKMIELCENVGCRSGDGRENGVRVFRITRESVSYNIVTPSFVVFSLSSSSVVLGTYLKICKLANHYTTWMKIWAFTFVLGCVASVIWLPLVADAIGGDVARLQLRVRID</sequence>
<feature type="transmembrane region" description="Helical" evidence="1">
    <location>
        <begin position="201"/>
        <end position="220"/>
    </location>
</feature>
<evidence type="ECO:0000256" key="1">
    <source>
        <dbReference type="SAM" id="Phobius"/>
    </source>
</evidence>
<proteinExistence type="predicted"/>
<gene>
    <name evidence="2" type="ORF">BUALT_Bualt01G0187000</name>
</gene>
<feature type="transmembrane region" description="Helical" evidence="1">
    <location>
        <begin position="69"/>
        <end position="88"/>
    </location>
</feature>
<organism evidence="2 3">
    <name type="scientific">Buddleja alternifolia</name>
    <dbReference type="NCBI Taxonomy" id="168488"/>
    <lineage>
        <taxon>Eukaryota</taxon>
        <taxon>Viridiplantae</taxon>
        <taxon>Streptophyta</taxon>
        <taxon>Embryophyta</taxon>
        <taxon>Tracheophyta</taxon>
        <taxon>Spermatophyta</taxon>
        <taxon>Magnoliopsida</taxon>
        <taxon>eudicotyledons</taxon>
        <taxon>Gunneridae</taxon>
        <taxon>Pentapetalae</taxon>
        <taxon>asterids</taxon>
        <taxon>lamiids</taxon>
        <taxon>Lamiales</taxon>
        <taxon>Scrophulariaceae</taxon>
        <taxon>Buddlejeae</taxon>
        <taxon>Buddleja</taxon>
    </lineage>
</organism>
<dbReference type="EMBL" id="WHWC01000001">
    <property type="protein sequence ID" value="KAG8391430.1"/>
    <property type="molecule type" value="Genomic_DNA"/>
</dbReference>
<feature type="transmembrane region" description="Helical" evidence="1">
    <location>
        <begin position="232"/>
        <end position="252"/>
    </location>
</feature>
<protein>
    <submittedName>
        <fullName evidence="2">Uncharacterized protein</fullName>
    </submittedName>
</protein>
<keyword evidence="3" id="KW-1185">Reference proteome</keyword>
<feature type="transmembrane region" description="Helical" evidence="1">
    <location>
        <begin position="95"/>
        <end position="117"/>
    </location>
</feature>
<name>A0AAV6YCG1_9LAMI</name>
<evidence type="ECO:0000313" key="3">
    <source>
        <dbReference type="Proteomes" id="UP000826271"/>
    </source>
</evidence>
<dbReference type="Proteomes" id="UP000826271">
    <property type="component" value="Unassembled WGS sequence"/>
</dbReference>
<keyword evidence="1" id="KW-0812">Transmembrane</keyword>